<keyword evidence="2" id="KW-1185">Reference proteome</keyword>
<proteinExistence type="predicted"/>
<evidence type="ECO:0000313" key="1">
    <source>
        <dbReference type="EMBL" id="AET32443.1"/>
    </source>
</evidence>
<dbReference type="BioCyc" id="PSP1104324:GJSN-982-MONOMER"/>
<name>G7VBL3_9CREN</name>
<dbReference type="AlphaFoldDB" id="G7VBL3"/>
<accession>G7VBL3</accession>
<organism evidence="1 2">
    <name type="scientific">Pyrobaculum ferrireducens</name>
    <dbReference type="NCBI Taxonomy" id="1104324"/>
    <lineage>
        <taxon>Archaea</taxon>
        <taxon>Thermoproteota</taxon>
        <taxon>Thermoprotei</taxon>
        <taxon>Thermoproteales</taxon>
        <taxon>Thermoproteaceae</taxon>
        <taxon>Pyrobaculum</taxon>
    </lineage>
</organism>
<dbReference type="KEGG" id="pyr:P186_1004"/>
<sequence length="54" mass="6123">MKSIQKKLYIEEPTKELKHFGSYLKGERITLGRTYKRIETASVAISRASALPIA</sequence>
<protein>
    <submittedName>
        <fullName evidence="1">Uncharacterized protein</fullName>
    </submittedName>
</protein>
<evidence type="ECO:0000313" key="2">
    <source>
        <dbReference type="Proteomes" id="UP000005867"/>
    </source>
</evidence>
<gene>
    <name evidence="1" type="ORF">P186_1004</name>
</gene>
<dbReference type="Proteomes" id="UP000005867">
    <property type="component" value="Chromosome"/>
</dbReference>
<dbReference type="EMBL" id="CP003098">
    <property type="protein sequence ID" value="AET32443.1"/>
    <property type="molecule type" value="Genomic_DNA"/>
</dbReference>
<dbReference type="HOGENOM" id="CLU_3039207_0_0_2"/>
<reference evidence="1 2" key="1">
    <citation type="journal article" date="2012" name="J. Bacteriol.">
        <title>Complete genome sequence of strain 1860, a crenarchaeon of the genus pyrobaculum able to grow with various electron acceptors.</title>
        <authorList>
            <person name="Mardanov A.V."/>
            <person name="Gumerov V.M."/>
            <person name="Slobodkina G.B."/>
            <person name="Beletsky A.V."/>
            <person name="Bonch-Osmolovskaya E.A."/>
            <person name="Ravin N.V."/>
            <person name="Skryabin K.G."/>
        </authorList>
    </citation>
    <scope>NUCLEOTIDE SEQUENCE [LARGE SCALE GENOMIC DNA]</scope>
    <source>
        <strain evidence="1 2">1860</strain>
    </source>
</reference>